<evidence type="ECO:0000313" key="2">
    <source>
        <dbReference type="Proteomes" id="UP000230002"/>
    </source>
</evidence>
<organism evidence="1 2">
    <name type="scientific">Ganoderma sinense ZZ0214-1</name>
    <dbReference type="NCBI Taxonomy" id="1077348"/>
    <lineage>
        <taxon>Eukaryota</taxon>
        <taxon>Fungi</taxon>
        <taxon>Dikarya</taxon>
        <taxon>Basidiomycota</taxon>
        <taxon>Agaricomycotina</taxon>
        <taxon>Agaricomycetes</taxon>
        <taxon>Polyporales</taxon>
        <taxon>Polyporaceae</taxon>
        <taxon>Ganoderma</taxon>
    </lineage>
</organism>
<dbReference type="Proteomes" id="UP000230002">
    <property type="component" value="Unassembled WGS sequence"/>
</dbReference>
<keyword evidence="2" id="KW-1185">Reference proteome</keyword>
<accession>A0A2G8RMD8</accession>
<sequence length="397" mass="42748">MSKRVRIHTFRAFQLLGCRARPIAYGLPLHSRCHGQALQLASTVLPGTIALQACRPLASRHPLKTRLRVGQLAAALEVTCARHARAQGERDRALALRHPRPLTYLLGLPHSTSVPCLPRCTAAARSSTVIVTRGRPFVSRLRHDTQRARLRRRWHHLACIIIMDGNADDSAGVTRCGVSSPPPGVFQNGTKCGVNSAFRGPPRGADVTGTVIANAAACSRCFAAATARIAAARWRLVHAAYDNATHPRRRAGFGLTQARVSRTPSEPCDALLTDSGGEGICVLFMGARLGGAGAIREHVVPPWLRGGFQLCCPAATDVARQAGFEWWSTDHSAAQIRCMAGLWGTISAIVPIARPLAANGTTWTMNNAVRGWMDIEHGVSSIERSLSGETVLVQFKT</sequence>
<dbReference type="EMBL" id="AYKW01000069">
    <property type="protein sequence ID" value="PIL22670.1"/>
    <property type="molecule type" value="Genomic_DNA"/>
</dbReference>
<proteinExistence type="predicted"/>
<reference evidence="1 2" key="1">
    <citation type="journal article" date="2015" name="Sci. Rep.">
        <title>Chromosome-level genome map provides insights into diverse defense mechanisms in the medicinal fungus Ganoderma sinense.</title>
        <authorList>
            <person name="Zhu Y."/>
            <person name="Xu J."/>
            <person name="Sun C."/>
            <person name="Zhou S."/>
            <person name="Xu H."/>
            <person name="Nelson D.R."/>
            <person name="Qian J."/>
            <person name="Song J."/>
            <person name="Luo H."/>
            <person name="Xiang L."/>
            <person name="Li Y."/>
            <person name="Xu Z."/>
            <person name="Ji A."/>
            <person name="Wang L."/>
            <person name="Lu S."/>
            <person name="Hayward A."/>
            <person name="Sun W."/>
            <person name="Li X."/>
            <person name="Schwartz D.C."/>
            <person name="Wang Y."/>
            <person name="Chen S."/>
        </authorList>
    </citation>
    <scope>NUCLEOTIDE SEQUENCE [LARGE SCALE GENOMIC DNA]</scope>
    <source>
        <strain evidence="1 2">ZZ0214-1</strain>
    </source>
</reference>
<dbReference type="AlphaFoldDB" id="A0A2G8RMD8"/>
<comment type="caution">
    <text evidence="1">The sequence shown here is derived from an EMBL/GenBank/DDBJ whole genome shotgun (WGS) entry which is preliminary data.</text>
</comment>
<name>A0A2G8RMD8_9APHY</name>
<gene>
    <name evidence="1" type="ORF">GSI_15363</name>
</gene>
<evidence type="ECO:0000313" key="1">
    <source>
        <dbReference type="EMBL" id="PIL22670.1"/>
    </source>
</evidence>
<protein>
    <submittedName>
        <fullName evidence="1">Uncharacterized protein</fullName>
    </submittedName>
</protein>